<feature type="compositionally biased region" description="Low complexity" evidence="1">
    <location>
        <begin position="34"/>
        <end position="45"/>
    </location>
</feature>
<gene>
    <name evidence="2" type="ORF">BT96DRAFT_1004639</name>
</gene>
<dbReference type="AlphaFoldDB" id="A0A6A4GQA5"/>
<sequence length="490" mass="53127">MTTTRQQTKDATGAARAPPHQPAETGNEATSGLPGPSGHQQGQQQPPSPPHPQQQTQSNGSLLHLLNKDHVDPISRCWAPFSAPPALLCHSVVLTQVPHTPMAPPSRDIFKDPDKPQLYLSEALSKRLWPLLAHPGPIVKTTWAAILALLADERHVLSATRLLKLPKKLAGEDLTNADGEEDLKGGCSDPSRAQLYSYTEPFRLKSIANNLVTSTLRNGLKTFIPLAYFASHYADSTLKPIKSTDASAIILDGSGGIKVKSRSFTKVPLSQIDMNNFNSISRGLPRSIHQHFIPKGASAPGHKLAFAIMDMFQAMFDMSLLSMVHLPKRQHLCQPFPFGCLPRIPPLLADSQGGRALAEEPEAVQPVLTTILQGVKETVRSAPFEMENHPRKRTHAQVPNVNATYVVPMSTIGTSTNQNPLISCGSTVDNTLTQTETLIASASTVSLPAPNRTAHSPTSADCVAPRNTDPRNTHANDIRFSTCLILEAWK</sequence>
<accession>A0A6A4GQA5</accession>
<feature type="region of interest" description="Disordered" evidence="1">
    <location>
        <begin position="448"/>
        <end position="468"/>
    </location>
</feature>
<feature type="region of interest" description="Disordered" evidence="1">
    <location>
        <begin position="1"/>
        <end position="58"/>
    </location>
</feature>
<keyword evidence="3" id="KW-1185">Reference proteome</keyword>
<protein>
    <submittedName>
        <fullName evidence="2">Uncharacterized protein</fullName>
    </submittedName>
</protein>
<dbReference type="Proteomes" id="UP000799118">
    <property type="component" value="Unassembled WGS sequence"/>
</dbReference>
<organism evidence="2 3">
    <name type="scientific">Gymnopus androsaceus JB14</name>
    <dbReference type="NCBI Taxonomy" id="1447944"/>
    <lineage>
        <taxon>Eukaryota</taxon>
        <taxon>Fungi</taxon>
        <taxon>Dikarya</taxon>
        <taxon>Basidiomycota</taxon>
        <taxon>Agaricomycotina</taxon>
        <taxon>Agaricomycetes</taxon>
        <taxon>Agaricomycetidae</taxon>
        <taxon>Agaricales</taxon>
        <taxon>Marasmiineae</taxon>
        <taxon>Omphalotaceae</taxon>
        <taxon>Gymnopus</taxon>
    </lineage>
</organism>
<name>A0A6A4GQA5_9AGAR</name>
<evidence type="ECO:0000313" key="2">
    <source>
        <dbReference type="EMBL" id="KAE9387949.1"/>
    </source>
</evidence>
<proteinExistence type="predicted"/>
<evidence type="ECO:0000256" key="1">
    <source>
        <dbReference type="SAM" id="MobiDB-lite"/>
    </source>
</evidence>
<feature type="compositionally biased region" description="Polar residues" evidence="1">
    <location>
        <begin position="1"/>
        <end position="10"/>
    </location>
</feature>
<reference evidence="2" key="1">
    <citation type="journal article" date="2019" name="Environ. Microbiol.">
        <title>Fungal ecological strategies reflected in gene transcription - a case study of two litter decomposers.</title>
        <authorList>
            <person name="Barbi F."/>
            <person name="Kohler A."/>
            <person name="Barry K."/>
            <person name="Baskaran P."/>
            <person name="Daum C."/>
            <person name="Fauchery L."/>
            <person name="Ihrmark K."/>
            <person name="Kuo A."/>
            <person name="LaButti K."/>
            <person name="Lipzen A."/>
            <person name="Morin E."/>
            <person name="Grigoriev I.V."/>
            <person name="Henrissat B."/>
            <person name="Lindahl B."/>
            <person name="Martin F."/>
        </authorList>
    </citation>
    <scope>NUCLEOTIDE SEQUENCE</scope>
    <source>
        <strain evidence="2">JB14</strain>
    </source>
</reference>
<dbReference type="EMBL" id="ML769770">
    <property type="protein sequence ID" value="KAE9387949.1"/>
    <property type="molecule type" value="Genomic_DNA"/>
</dbReference>
<dbReference type="OrthoDB" id="3091896at2759"/>
<evidence type="ECO:0000313" key="3">
    <source>
        <dbReference type="Proteomes" id="UP000799118"/>
    </source>
</evidence>